<organism evidence="1 2">
    <name type="scientific">Caerostris darwini</name>
    <dbReference type="NCBI Taxonomy" id="1538125"/>
    <lineage>
        <taxon>Eukaryota</taxon>
        <taxon>Metazoa</taxon>
        <taxon>Ecdysozoa</taxon>
        <taxon>Arthropoda</taxon>
        <taxon>Chelicerata</taxon>
        <taxon>Arachnida</taxon>
        <taxon>Araneae</taxon>
        <taxon>Araneomorphae</taxon>
        <taxon>Entelegynae</taxon>
        <taxon>Araneoidea</taxon>
        <taxon>Araneidae</taxon>
        <taxon>Caerostris</taxon>
    </lineage>
</organism>
<evidence type="ECO:0000313" key="2">
    <source>
        <dbReference type="Proteomes" id="UP001054837"/>
    </source>
</evidence>
<dbReference type="Proteomes" id="UP001054837">
    <property type="component" value="Unassembled WGS sequence"/>
</dbReference>
<dbReference type="EMBL" id="BPLQ01011087">
    <property type="protein sequence ID" value="GIY55496.1"/>
    <property type="molecule type" value="Genomic_DNA"/>
</dbReference>
<keyword evidence="2" id="KW-1185">Reference proteome</keyword>
<proteinExistence type="predicted"/>
<reference evidence="1 2" key="1">
    <citation type="submission" date="2021-06" db="EMBL/GenBank/DDBJ databases">
        <title>Caerostris darwini draft genome.</title>
        <authorList>
            <person name="Kono N."/>
            <person name="Arakawa K."/>
        </authorList>
    </citation>
    <scope>NUCLEOTIDE SEQUENCE [LARGE SCALE GENOMIC DNA]</scope>
</reference>
<protein>
    <submittedName>
        <fullName evidence="1">Uncharacterized protein</fullName>
    </submittedName>
</protein>
<evidence type="ECO:0000313" key="1">
    <source>
        <dbReference type="EMBL" id="GIY55496.1"/>
    </source>
</evidence>
<name>A0AAV4UCE6_9ARAC</name>
<comment type="caution">
    <text evidence="1">The sequence shown here is derived from an EMBL/GenBank/DDBJ whole genome shotgun (WGS) entry which is preliminary data.</text>
</comment>
<sequence length="109" mass="12620">MSSHKLCMKSKNTALNQLHFRPKRNFTWPRGKGLTSINQSDFSGLKLKLNQQLLWLLSECGNCTRPPPETTQQHTRFVCYPQGYGSVKFLPDFILHTPCQNWGWVGKLR</sequence>
<dbReference type="AlphaFoldDB" id="A0AAV4UCE6"/>
<accession>A0AAV4UCE6</accession>
<gene>
    <name evidence="1" type="ORF">CDAR_538241</name>
</gene>